<evidence type="ECO:0000259" key="3">
    <source>
        <dbReference type="Pfam" id="PF00675"/>
    </source>
</evidence>
<dbReference type="EMBL" id="PDCJ01000001">
    <property type="protein sequence ID" value="PEG30668.1"/>
    <property type="molecule type" value="Genomic_DNA"/>
</dbReference>
<dbReference type="RefSeq" id="WP_058294838.1">
    <property type="nucleotide sequence ID" value="NZ_CAMRXG010000070.1"/>
</dbReference>
<organism evidence="5 6">
    <name type="scientific">Clostridium neonatale</name>
    <dbReference type="NCBI Taxonomy" id="137838"/>
    <lineage>
        <taxon>Bacteria</taxon>
        <taxon>Bacillati</taxon>
        <taxon>Bacillota</taxon>
        <taxon>Clostridia</taxon>
        <taxon>Eubacteriales</taxon>
        <taxon>Clostridiaceae</taxon>
        <taxon>Clostridium</taxon>
    </lineage>
</organism>
<evidence type="ECO:0000256" key="2">
    <source>
        <dbReference type="RuleBase" id="RU004447"/>
    </source>
</evidence>
<accession>A0A2A7MHT0</accession>
<dbReference type="GO" id="GO:0046872">
    <property type="term" value="F:metal ion binding"/>
    <property type="evidence" value="ECO:0007669"/>
    <property type="project" value="InterPro"/>
</dbReference>
<dbReference type="InterPro" id="IPR011765">
    <property type="entry name" value="Pept_M16_N"/>
</dbReference>
<gene>
    <name evidence="5" type="ORF">CQ394_02795</name>
</gene>
<dbReference type="OrthoDB" id="9811314at2"/>
<dbReference type="Pfam" id="PF05193">
    <property type="entry name" value="Peptidase_M16_C"/>
    <property type="match status" value="1"/>
</dbReference>
<evidence type="ECO:0000313" key="5">
    <source>
        <dbReference type="EMBL" id="PEG30668.1"/>
    </source>
</evidence>
<dbReference type="PROSITE" id="PS00143">
    <property type="entry name" value="INSULINASE"/>
    <property type="match status" value="1"/>
</dbReference>
<reference evidence="5 6" key="1">
    <citation type="submission" date="2017-10" db="EMBL/GenBank/DDBJ databases">
        <title>Effective Description of Clostridium neonatale sp. nov. linked to necrotizing enterocolitis in neonates and a clarification of species assignable to the genus Clostridium (Prazmowski 1880) emend. Lawson and Rainey 2016.</title>
        <authorList>
            <person name="Bernard K."/>
            <person name="Burdz T."/>
            <person name="Wiebe D."/>
            <person name="Balcewich B."/>
            <person name="Alfa M."/>
            <person name="Bernier A.-M."/>
        </authorList>
    </citation>
    <scope>NUCLEOTIDE SEQUENCE [LARGE SCALE GENOMIC DNA]</scope>
    <source>
        <strain evidence="5 6">LCDC99A005</strain>
    </source>
</reference>
<sequence>MIQLNFDIKRHKLKNGLEVLTIHKDTQIAAINVGIKIGALYEKMNEKGISHFIEHLLFKGTDTRNDEKLNSDLESLGGEYNAYTDYDVTVYTISCLAEEIHNAVEILGDMIINSSFDDEEIEKERGVILSEIKTSKDDIEDLSFKCVNKTAFEKSALKYEVTGIKKNVKNFKREELFNYYKENYTPKNSIVSFVSPLSHDDAIKLIEKYFGIWSGDEKEKCEIILEDNKEIIEIGYKKDIEQSTIVYLFTFNGLKKEYELPLRILNHRLGESSNSLLFREIRENRGLAYDIYTHLEITKNIKTLYIYTAVSGENVEEAKEAIDETIKNIVDGKIEFGDRDLEIMKKVHKTAVISTLEDSSELCNYILHQALEDEDIFEFIEDMHRLNELDKRKIKEVSKLVLKSPTVHILKSEDN</sequence>
<dbReference type="PANTHER" id="PTHR11851:SF49">
    <property type="entry name" value="MITOCHONDRIAL-PROCESSING PEPTIDASE SUBUNIT ALPHA"/>
    <property type="match status" value="1"/>
</dbReference>
<dbReference type="InterPro" id="IPR007863">
    <property type="entry name" value="Peptidase_M16_C"/>
</dbReference>
<dbReference type="Pfam" id="PF00675">
    <property type="entry name" value="Peptidase_M16"/>
    <property type="match status" value="1"/>
</dbReference>
<evidence type="ECO:0000256" key="1">
    <source>
        <dbReference type="ARBA" id="ARBA00007261"/>
    </source>
</evidence>
<evidence type="ECO:0000259" key="4">
    <source>
        <dbReference type="Pfam" id="PF05193"/>
    </source>
</evidence>
<evidence type="ECO:0000313" key="6">
    <source>
        <dbReference type="Proteomes" id="UP000220840"/>
    </source>
</evidence>
<dbReference type="InterPro" id="IPR011249">
    <property type="entry name" value="Metalloenz_LuxS/M16"/>
</dbReference>
<dbReference type="Proteomes" id="UP000220840">
    <property type="component" value="Unassembled WGS sequence"/>
</dbReference>
<dbReference type="SUPFAM" id="SSF63411">
    <property type="entry name" value="LuxS/MPP-like metallohydrolase"/>
    <property type="match status" value="2"/>
</dbReference>
<keyword evidence="6" id="KW-1185">Reference proteome</keyword>
<dbReference type="Gene3D" id="3.30.830.10">
    <property type="entry name" value="Metalloenzyme, LuxS/M16 peptidase-like"/>
    <property type="match status" value="2"/>
</dbReference>
<comment type="caution">
    <text evidence="5">The sequence shown here is derived from an EMBL/GenBank/DDBJ whole genome shotgun (WGS) entry which is preliminary data.</text>
</comment>
<name>A0A2A7MHT0_9CLOT</name>
<dbReference type="STRING" id="137838.GCA_001458595_02017"/>
<comment type="similarity">
    <text evidence="1 2">Belongs to the peptidase M16 family.</text>
</comment>
<dbReference type="AlphaFoldDB" id="A0A2A7MHT0"/>
<feature type="domain" description="Peptidase M16 N-terminal" evidence="3">
    <location>
        <begin position="19"/>
        <end position="161"/>
    </location>
</feature>
<dbReference type="GO" id="GO:0004222">
    <property type="term" value="F:metalloendopeptidase activity"/>
    <property type="evidence" value="ECO:0007669"/>
    <property type="project" value="InterPro"/>
</dbReference>
<feature type="domain" description="Peptidase M16 C-terminal" evidence="4">
    <location>
        <begin position="171"/>
        <end position="334"/>
    </location>
</feature>
<dbReference type="PANTHER" id="PTHR11851">
    <property type="entry name" value="METALLOPROTEASE"/>
    <property type="match status" value="1"/>
</dbReference>
<dbReference type="GO" id="GO:0006508">
    <property type="term" value="P:proteolysis"/>
    <property type="evidence" value="ECO:0007669"/>
    <property type="project" value="InterPro"/>
</dbReference>
<protein>
    <submittedName>
        <fullName evidence="5">Insulinase family protein</fullName>
    </submittedName>
</protein>
<dbReference type="InterPro" id="IPR001431">
    <property type="entry name" value="Pept_M16_Zn_BS"/>
</dbReference>
<dbReference type="InterPro" id="IPR050361">
    <property type="entry name" value="MPP/UQCRC_Complex"/>
</dbReference>
<proteinExistence type="inferred from homology"/>